<protein>
    <submittedName>
        <fullName evidence="1">Uncharacterized protein</fullName>
    </submittedName>
</protein>
<gene>
    <name evidence="1" type="ORF">EBO34_02035</name>
</gene>
<proteinExistence type="predicted"/>
<dbReference type="AlphaFoldDB" id="A0A3M7TT22"/>
<keyword evidence="2" id="KW-1185">Reference proteome</keyword>
<sequence length="59" mass="7028">MAIGAGAAAYAMSMDKKTRRRWKKRMGNVNFLEEFDLDDYIPSKRQMKRYQRRLKKAIS</sequence>
<dbReference type="Proteomes" id="UP000278746">
    <property type="component" value="Unassembled WGS sequence"/>
</dbReference>
<reference evidence="1 2" key="1">
    <citation type="submission" date="2018-10" db="EMBL/GenBank/DDBJ databases">
        <title>Bacillus Keqinensis sp. nov., a moderately halophilic bacterium isolated from a saline-alkaline lake.</title>
        <authorList>
            <person name="Wang H."/>
        </authorList>
    </citation>
    <scope>NUCLEOTIDE SEQUENCE [LARGE SCALE GENOMIC DNA]</scope>
    <source>
        <strain evidence="1 2">KQ-3</strain>
    </source>
</reference>
<name>A0A3M7TT22_9BACI</name>
<dbReference type="EMBL" id="RHIB01000001">
    <property type="protein sequence ID" value="RNA68766.1"/>
    <property type="molecule type" value="Genomic_DNA"/>
</dbReference>
<accession>A0A3M7TT22</accession>
<evidence type="ECO:0000313" key="2">
    <source>
        <dbReference type="Proteomes" id="UP000278746"/>
    </source>
</evidence>
<comment type="caution">
    <text evidence="1">The sequence shown here is derived from an EMBL/GenBank/DDBJ whole genome shotgun (WGS) entry which is preliminary data.</text>
</comment>
<evidence type="ECO:0000313" key="1">
    <source>
        <dbReference type="EMBL" id="RNA68766.1"/>
    </source>
</evidence>
<organism evidence="1 2">
    <name type="scientific">Alteribacter keqinensis</name>
    <dbReference type="NCBI Taxonomy" id="2483800"/>
    <lineage>
        <taxon>Bacteria</taxon>
        <taxon>Bacillati</taxon>
        <taxon>Bacillota</taxon>
        <taxon>Bacilli</taxon>
        <taxon>Bacillales</taxon>
        <taxon>Bacillaceae</taxon>
        <taxon>Alteribacter</taxon>
    </lineage>
</organism>